<feature type="transmembrane region" description="Helical" evidence="5">
    <location>
        <begin position="302"/>
        <end position="322"/>
    </location>
</feature>
<keyword evidence="3 5" id="KW-1133">Transmembrane helix</keyword>
<feature type="transmembrane region" description="Helical" evidence="5">
    <location>
        <begin position="109"/>
        <end position="131"/>
    </location>
</feature>
<keyword evidence="7" id="KW-1185">Reference proteome</keyword>
<dbReference type="PANTHER" id="PTHR43359">
    <property type="entry name" value="FORMATE HYDROGENLYASE SUBUNIT 4"/>
    <property type="match status" value="1"/>
</dbReference>
<dbReference type="InterPro" id="IPR001694">
    <property type="entry name" value="NADH_UbQ_OxRdtase_su1/FPO"/>
</dbReference>
<feature type="transmembrane region" description="Helical" evidence="5">
    <location>
        <begin position="267"/>
        <end position="290"/>
    </location>
</feature>
<keyword evidence="4 5" id="KW-0472">Membrane</keyword>
<dbReference type="PANTHER" id="PTHR43359:SF1">
    <property type="entry name" value="FORMATE HYDROGENLYASE SUBUNIT 4-RELATED"/>
    <property type="match status" value="1"/>
</dbReference>
<feature type="transmembrane region" description="Helical" evidence="5">
    <location>
        <begin position="84"/>
        <end position="103"/>
    </location>
</feature>
<accession>A0A5M6HUS2</accession>
<feature type="transmembrane region" description="Helical" evidence="5">
    <location>
        <begin position="143"/>
        <end position="169"/>
    </location>
</feature>
<evidence type="ECO:0000256" key="3">
    <source>
        <dbReference type="ARBA" id="ARBA00022989"/>
    </source>
</evidence>
<evidence type="ECO:0000256" key="1">
    <source>
        <dbReference type="ARBA" id="ARBA00004141"/>
    </source>
</evidence>
<organism evidence="6 7">
    <name type="scientific">Blastochloris sulfoviridis</name>
    <dbReference type="NCBI Taxonomy" id="50712"/>
    <lineage>
        <taxon>Bacteria</taxon>
        <taxon>Pseudomonadati</taxon>
        <taxon>Pseudomonadota</taxon>
        <taxon>Alphaproteobacteria</taxon>
        <taxon>Hyphomicrobiales</taxon>
        <taxon>Blastochloridaceae</taxon>
        <taxon>Blastochloris</taxon>
    </lineage>
</organism>
<sequence length="326" mass="34698">MTGDPALIGLSLHELVWQGCQMLLMLVIAPALVGLIRKVKARLLSRRGPPVFQPYRELWRLMHKEAVVAETASPLFRMAPYGQFAATWVAAALVPSFATGLMFSWSADLIAIVALLGTARFILALAGMDVGTAFGGIGTSREILFASLAEPALLMITFTVALLAGTTLLSAIADHLLLQPVGLRISLALCLVALMVVALTETGRVPVDNPATHLELTMVHEAMVLEYSGRHLAMIEWAAALKLTAYLSLIACLFVPFGMATSTEDPVAMAIGLVTYFAKLVGLGVAVAVIEVSVAKMRVFRVTDFVGGAFALASMAALLLFVSRGF</sequence>
<evidence type="ECO:0000313" key="7">
    <source>
        <dbReference type="Proteomes" id="UP000323886"/>
    </source>
</evidence>
<dbReference type="Pfam" id="PF00146">
    <property type="entry name" value="NADHdh"/>
    <property type="match status" value="1"/>
</dbReference>
<dbReference type="RefSeq" id="WP_150097978.1">
    <property type="nucleotide sequence ID" value="NZ_VWPL01000020.1"/>
</dbReference>
<feature type="transmembrane region" description="Helical" evidence="5">
    <location>
        <begin position="181"/>
        <end position="199"/>
    </location>
</feature>
<proteinExistence type="predicted"/>
<keyword evidence="6" id="KW-0456">Lyase</keyword>
<dbReference type="EMBL" id="VWPL01000020">
    <property type="protein sequence ID" value="KAA5599612.1"/>
    <property type="molecule type" value="Genomic_DNA"/>
</dbReference>
<name>A0A5M6HUS2_9HYPH</name>
<comment type="subcellular location">
    <subcellularLocation>
        <location evidence="1">Membrane</location>
        <topology evidence="1">Multi-pass membrane protein</topology>
    </subcellularLocation>
</comment>
<reference evidence="6 7" key="1">
    <citation type="submission" date="2019-09" db="EMBL/GenBank/DDBJ databases">
        <title>Draft Whole-Genome sequence of Blastochloris sulfoviridis DSM 729.</title>
        <authorList>
            <person name="Meyer T.E."/>
            <person name="Kyndt J.A."/>
        </authorList>
    </citation>
    <scope>NUCLEOTIDE SEQUENCE [LARGE SCALE GENOMIC DNA]</scope>
    <source>
        <strain evidence="6 7">DSM 729</strain>
    </source>
</reference>
<dbReference type="InterPro" id="IPR052561">
    <property type="entry name" value="ComplexI_Subunit1"/>
</dbReference>
<evidence type="ECO:0000256" key="4">
    <source>
        <dbReference type="ARBA" id="ARBA00023136"/>
    </source>
</evidence>
<gene>
    <name evidence="6" type="ORF">F1193_11805</name>
</gene>
<evidence type="ECO:0000256" key="2">
    <source>
        <dbReference type="ARBA" id="ARBA00022692"/>
    </source>
</evidence>
<evidence type="ECO:0000256" key="5">
    <source>
        <dbReference type="SAM" id="Phobius"/>
    </source>
</evidence>
<evidence type="ECO:0000313" key="6">
    <source>
        <dbReference type="EMBL" id="KAA5599612.1"/>
    </source>
</evidence>
<keyword evidence="2 5" id="KW-0812">Transmembrane</keyword>
<feature type="transmembrane region" description="Helical" evidence="5">
    <location>
        <begin position="15"/>
        <end position="36"/>
    </location>
</feature>
<dbReference type="GO" id="GO:0005886">
    <property type="term" value="C:plasma membrane"/>
    <property type="evidence" value="ECO:0007669"/>
    <property type="project" value="TreeGrafter"/>
</dbReference>
<feature type="transmembrane region" description="Helical" evidence="5">
    <location>
        <begin position="240"/>
        <end position="261"/>
    </location>
</feature>
<dbReference type="Proteomes" id="UP000323886">
    <property type="component" value="Unassembled WGS sequence"/>
</dbReference>
<protein>
    <submittedName>
        <fullName evidence="6">Formate hydrogenlyase</fullName>
    </submittedName>
</protein>
<dbReference type="GO" id="GO:0016829">
    <property type="term" value="F:lyase activity"/>
    <property type="evidence" value="ECO:0007669"/>
    <property type="project" value="UniProtKB-KW"/>
</dbReference>
<dbReference type="OrthoDB" id="9778499at2"/>
<dbReference type="AlphaFoldDB" id="A0A5M6HUS2"/>
<comment type="caution">
    <text evidence="6">The sequence shown here is derived from an EMBL/GenBank/DDBJ whole genome shotgun (WGS) entry which is preliminary data.</text>
</comment>